<gene>
    <name evidence="1" type="ORF">KY465_18225</name>
</gene>
<proteinExistence type="predicted"/>
<reference evidence="1" key="1">
    <citation type="submission" date="2021-07" db="EMBL/GenBank/DDBJ databases">
        <title>Pseudohoeflea marina sp. nov. a polyhydroxyalcanoate-producing bacterium.</title>
        <authorList>
            <person name="Zheng W."/>
            <person name="Yu S."/>
            <person name="Huang Y."/>
        </authorList>
    </citation>
    <scope>NUCLEOTIDE SEQUENCE</scope>
    <source>
        <strain evidence="1">DP4N28-3</strain>
    </source>
</reference>
<comment type="caution">
    <text evidence="1">The sequence shown here is derived from an EMBL/GenBank/DDBJ whole genome shotgun (WGS) entry which is preliminary data.</text>
</comment>
<protein>
    <submittedName>
        <fullName evidence="1">Uncharacterized protein</fullName>
    </submittedName>
</protein>
<sequence length="95" mass="10192">MASVNGTFSGTGQSDTMTATKITVKLNFAGTASVDIEAQMHDDSWIKIMTGITADYLETFDPGGIPETIRLNCTAHTDNVVYELKSNAIYPSRGS</sequence>
<dbReference type="EMBL" id="JAHWQX010000008">
    <property type="protein sequence ID" value="MBW3099222.1"/>
    <property type="molecule type" value="Genomic_DNA"/>
</dbReference>
<evidence type="ECO:0000313" key="2">
    <source>
        <dbReference type="Proteomes" id="UP001430804"/>
    </source>
</evidence>
<keyword evidence="2" id="KW-1185">Reference proteome</keyword>
<accession>A0ABS6WUU9</accession>
<organism evidence="1 2">
    <name type="scientific">Pseudohoeflea coraliihabitans</name>
    <dbReference type="NCBI Taxonomy" id="2860393"/>
    <lineage>
        <taxon>Bacteria</taxon>
        <taxon>Pseudomonadati</taxon>
        <taxon>Pseudomonadota</taxon>
        <taxon>Alphaproteobacteria</taxon>
        <taxon>Hyphomicrobiales</taxon>
        <taxon>Rhizobiaceae</taxon>
        <taxon>Pseudohoeflea</taxon>
    </lineage>
</organism>
<dbReference type="Proteomes" id="UP001430804">
    <property type="component" value="Unassembled WGS sequence"/>
</dbReference>
<dbReference type="RefSeq" id="WP_219203552.1">
    <property type="nucleotide sequence ID" value="NZ_JAHWQX010000008.1"/>
</dbReference>
<evidence type="ECO:0000313" key="1">
    <source>
        <dbReference type="EMBL" id="MBW3099222.1"/>
    </source>
</evidence>
<name>A0ABS6WUU9_9HYPH</name>